<organism evidence="1 2">
    <name type="scientific">Caligus rogercresseyi</name>
    <name type="common">Sea louse</name>
    <dbReference type="NCBI Taxonomy" id="217165"/>
    <lineage>
        <taxon>Eukaryota</taxon>
        <taxon>Metazoa</taxon>
        <taxon>Ecdysozoa</taxon>
        <taxon>Arthropoda</taxon>
        <taxon>Crustacea</taxon>
        <taxon>Multicrustacea</taxon>
        <taxon>Hexanauplia</taxon>
        <taxon>Copepoda</taxon>
        <taxon>Siphonostomatoida</taxon>
        <taxon>Caligidae</taxon>
        <taxon>Caligus</taxon>
    </lineage>
</organism>
<gene>
    <name evidence="1" type="ORF">FKW44_024902</name>
</gene>
<dbReference type="Proteomes" id="UP000595437">
    <property type="component" value="Chromosome 20"/>
</dbReference>
<accession>A0A7T8GMB7</accession>
<proteinExistence type="predicted"/>
<sequence length="79" mass="8903">WTKSKRKFQSTVNKKSVNSVIKENKLYMAVRDVSKPALREVAAILREIGAHDKNIFIPEEAMEILHEEEAARPPVAGTS</sequence>
<dbReference type="AlphaFoldDB" id="A0A7T8GMB7"/>
<name>A0A7T8GMB7_CALRO</name>
<keyword evidence="2" id="KW-1185">Reference proteome</keyword>
<protein>
    <submittedName>
        <fullName evidence="1">Uncharacterized protein</fullName>
    </submittedName>
</protein>
<feature type="non-terminal residue" evidence="1">
    <location>
        <position position="1"/>
    </location>
</feature>
<dbReference type="EMBL" id="CP045909">
    <property type="protein sequence ID" value="QQP32558.1"/>
    <property type="molecule type" value="Genomic_DNA"/>
</dbReference>
<evidence type="ECO:0000313" key="2">
    <source>
        <dbReference type="Proteomes" id="UP000595437"/>
    </source>
</evidence>
<evidence type="ECO:0000313" key="1">
    <source>
        <dbReference type="EMBL" id="QQP32558.1"/>
    </source>
</evidence>
<reference evidence="2" key="1">
    <citation type="submission" date="2021-01" db="EMBL/GenBank/DDBJ databases">
        <title>Caligus Genome Assembly.</title>
        <authorList>
            <person name="Gallardo-Escarate C."/>
        </authorList>
    </citation>
    <scope>NUCLEOTIDE SEQUENCE [LARGE SCALE GENOMIC DNA]</scope>
</reference>